<dbReference type="EMBL" id="CP011367">
    <property type="protein sequence ID" value="AKJ94763.1"/>
    <property type="molecule type" value="Genomic_DNA"/>
</dbReference>
<dbReference type="PANTHER" id="PTHR44757:SF2">
    <property type="entry name" value="BIOFILM ARCHITECTURE MAINTENANCE PROTEIN MBAA"/>
    <property type="match status" value="1"/>
</dbReference>
<dbReference type="Gene3D" id="3.20.20.450">
    <property type="entry name" value="EAL domain"/>
    <property type="match status" value="1"/>
</dbReference>
<evidence type="ECO:0000313" key="8">
    <source>
        <dbReference type="Proteomes" id="UP000064201"/>
    </source>
</evidence>
<dbReference type="FunFam" id="3.30.70.270:FF:000001">
    <property type="entry name" value="Diguanylate cyclase domain protein"/>
    <property type="match status" value="1"/>
</dbReference>
<protein>
    <submittedName>
        <fullName evidence="7">Diguanylate cyclase</fullName>
    </submittedName>
</protein>
<dbReference type="Gene3D" id="3.40.50.2300">
    <property type="match status" value="1"/>
</dbReference>
<feature type="domain" description="GGDEF" evidence="6">
    <location>
        <begin position="310"/>
        <end position="443"/>
    </location>
</feature>
<dbReference type="SUPFAM" id="SSF52172">
    <property type="entry name" value="CheY-like"/>
    <property type="match status" value="1"/>
</dbReference>
<dbReference type="InterPro" id="IPR011006">
    <property type="entry name" value="CheY-like_superfamily"/>
</dbReference>
<dbReference type="PATRIC" id="fig|106634.4.peg.1015"/>
<keyword evidence="8" id="KW-1185">Reference proteome</keyword>
<keyword evidence="2" id="KW-0597">Phosphoprotein</keyword>
<dbReference type="SMART" id="SM00267">
    <property type="entry name" value="GGDEF"/>
    <property type="match status" value="1"/>
</dbReference>
<feature type="domain" description="PAS" evidence="4">
    <location>
        <begin position="147"/>
        <end position="217"/>
    </location>
</feature>
<evidence type="ECO:0000259" key="3">
    <source>
        <dbReference type="PROSITE" id="PS50110"/>
    </source>
</evidence>
<dbReference type="PROSITE" id="PS50110">
    <property type="entry name" value="RESPONSE_REGULATORY"/>
    <property type="match status" value="1"/>
</dbReference>
<reference evidence="7 8" key="1">
    <citation type="submission" date="2015-04" db="EMBL/GenBank/DDBJ databases">
        <title>Complete Sequence for the Genome of the Thioalkalivibrio versutus D301.</title>
        <authorList>
            <person name="Mu T."/>
            <person name="Zhou J."/>
            <person name="Xu X."/>
        </authorList>
    </citation>
    <scope>NUCLEOTIDE SEQUENCE [LARGE SCALE GENOMIC DNA]</scope>
    <source>
        <strain evidence="7 8">D301</strain>
    </source>
</reference>
<evidence type="ECO:0000256" key="2">
    <source>
        <dbReference type="PROSITE-ProRule" id="PRU00169"/>
    </source>
</evidence>
<evidence type="ECO:0000259" key="6">
    <source>
        <dbReference type="PROSITE" id="PS50887"/>
    </source>
</evidence>
<dbReference type="PROSITE" id="PS50887">
    <property type="entry name" value="GGDEF"/>
    <property type="match status" value="1"/>
</dbReference>
<gene>
    <name evidence="7" type="ORF">TVD_04985</name>
</gene>
<dbReference type="InterPro" id="IPR035919">
    <property type="entry name" value="EAL_sf"/>
</dbReference>
<evidence type="ECO:0000259" key="4">
    <source>
        <dbReference type="PROSITE" id="PS50112"/>
    </source>
</evidence>
<dbReference type="CDD" id="cd01949">
    <property type="entry name" value="GGDEF"/>
    <property type="match status" value="1"/>
</dbReference>
<dbReference type="Pfam" id="PF00563">
    <property type="entry name" value="EAL"/>
    <property type="match status" value="1"/>
</dbReference>
<dbReference type="SMART" id="SM00052">
    <property type="entry name" value="EAL"/>
    <property type="match status" value="1"/>
</dbReference>
<dbReference type="STRING" id="106634.TVD_04985"/>
<dbReference type="Pfam" id="PF00990">
    <property type="entry name" value="GGDEF"/>
    <property type="match status" value="1"/>
</dbReference>
<dbReference type="PANTHER" id="PTHR44757">
    <property type="entry name" value="DIGUANYLATE CYCLASE DGCP"/>
    <property type="match status" value="1"/>
</dbReference>
<dbReference type="AlphaFoldDB" id="A0A0G3G0N1"/>
<dbReference type="PROSITE" id="PS50883">
    <property type="entry name" value="EAL"/>
    <property type="match status" value="1"/>
</dbReference>
<dbReference type="Pfam" id="PF08448">
    <property type="entry name" value="PAS_4"/>
    <property type="match status" value="1"/>
</dbReference>
<evidence type="ECO:0000313" key="7">
    <source>
        <dbReference type="EMBL" id="AKJ94763.1"/>
    </source>
</evidence>
<organism evidence="7 8">
    <name type="scientific">Thioalkalivibrio versutus</name>
    <dbReference type="NCBI Taxonomy" id="106634"/>
    <lineage>
        <taxon>Bacteria</taxon>
        <taxon>Pseudomonadati</taxon>
        <taxon>Pseudomonadota</taxon>
        <taxon>Gammaproteobacteria</taxon>
        <taxon>Chromatiales</taxon>
        <taxon>Ectothiorhodospiraceae</taxon>
        <taxon>Thioalkalivibrio</taxon>
    </lineage>
</organism>
<feature type="modified residue" description="4-aspartylphosphate" evidence="2">
    <location>
        <position position="63"/>
    </location>
</feature>
<accession>A0A0G3G0N1</accession>
<dbReference type="OrthoDB" id="1316910at2"/>
<dbReference type="SUPFAM" id="SSF141868">
    <property type="entry name" value="EAL domain-like"/>
    <property type="match status" value="1"/>
</dbReference>
<comment type="cofactor">
    <cofactor evidence="1">
        <name>Mg(2+)</name>
        <dbReference type="ChEBI" id="CHEBI:18420"/>
    </cofactor>
</comment>
<dbReference type="Proteomes" id="UP000064201">
    <property type="component" value="Chromosome"/>
</dbReference>
<evidence type="ECO:0000259" key="5">
    <source>
        <dbReference type="PROSITE" id="PS50883"/>
    </source>
</evidence>
<dbReference type="InterPro" id="IPR043128">
    <property type="entry name" value="Rev_trsase/Diguanyl_cyclase"/>
</dbReference>
<dbReference type="GO" id="GO:0000160">
    <property type="term" value="P:phosphorelay signal transduction system"/>
    <property type="evidence" value="ECO:0007669"/>
    <property type="project" value="InterPro"/>
</dbReference>
<dbReference type="PROSITE" id="PS50112">
    <property type="entry name" value="PAS"/>
    <property type="match status" value="1"/>
</dbReference>
<dbReference type="InterPro" id="IPR000014">
    <property type="entry name" value="PAS"/>
</dbReference>
<name>A0A0G3G0N1_9GAMM</name>
<dbReference type="Pfam" id="PF00072">
    <property type="entry name" value="Response_reg"/>
    <property type="match status" value="1"/>
</dbReference>
<dbReference type="SMART" id="SM00448">
    <property type="entry name" value="REC"/>
    <property type="match status" value="1"/>
</dbReference>
<dbReference type="SUPFAM" id="SSF55785">
    <property type="entry name" value="PYP-like sensor domain (PAS domain)"/>
    <property type="match status" value="1"/>
</dbReference>
<dbReference type="InterPro" id="IPR000160">
    <property type="entry name" value="GGDEF_dom"/>
</dbReference>
<sequence>MPERDAPIDPQSVKILIADDDPGLLESLRGLLTIQGYPVRTAAGGGAAIEALREKHYDLLLLDLTMPELNGLDVLRFMQAAGLETLTVVVSGNSTVEDVAGALREGAHDYLKKPYEPAELLATVRNALHHKALEDANRTMRARLEKSERLHRVIVNNSPDIVFVLGADHRFRFVNSRVHELLGHARRDLIDRSVFDLVEPEDRDKAEYFFEQAASPHPHIRSVELALKPGTPSRTRRFFEVAVWPSSNSDDADNGETLIYGTARDITDRKESEAFINFQAYHDLLTRLPNRALFRDRVDVAISHAQRSGTQLAVLFIDLNRFKVINDSLGHTMGDRLLQEVGQRLQACIRKGDTLSRFGGDEFTLLIPGLASNEAAIQVADKILESLQAPFKIGDQELFVGASIGIAIYPDAGDNLEALIKNADIAMYREKSSGKTGVRVYSPDMGGHPPRRLQLEQDMRRALERDEFHILYQPQVDTETGHMVGVEALIRWDHPTLGLLGPAEFIPVAEETRLIVDLDRLTLRTAIREMQRHSRAGYPELRLAVNLSPVLVERDDFVEDFLGILGETGFPPDLLEVEITENLLMSDTPDTVHKLNRLGAAGVQIAVDDFGTGYSSLSYLQKLPIHTLKIDRSFTHTICREDEACIVNAIISMARGLHMNIVAEGVETEAHRDYLRDLECPMIQGFLFGQPAPLHTLLENEALFAAPTTCQ</sequence>
<dbReference type="Gene3D" id="3.30.450.20">
    <property type="entry name" value="PAS domain"/>
    <property type="match status" value="1"/>
</dbReference>
<dbReference type="Gene3D" id="3.30.70.270">
    <property type="match status" value="1"/>
</dbReference>
<proteinExistence type="predicted"/>
<dbReference type="NCBIfam" id="TIGR00254">
    <property type="entry name" value="GGDEF"/>
    <property type="match status" value="1"/>
</dbReference>
<dbReference type="CDD" id="cd01948">
    <property type="entry name" value="EAL"/>
    <property type="match status" value="1"/>
</dbReference>
<dbReference type="InterPro" id="IPR001789">
    <property type="entry name" value="Sig_transdc_resp-reg_receiver"/>
</dbReference>
<dbReference type="RefSeq" id="WP_047250960.1">
    <property type="nucleotide sequence ID" value="NZ_CP011367.1"/>
</dbReference>
<dbReference type="CDD" id="cd00130">
    <property type="entry name" value="PAS"/>
    <property type="match status" value="1"/>
</dbReference>
<dbReference type="InterPro" id="IPR035965">
    <property type="entry name" value="PAS-like_dom_sf"/>
</dbReference>
<dbReference type="KEGG" id="tvr:TVD_04985"/>
<dbReference type="InterPro" id="IPR001633">
    <property type="entry name" value="EAL_dom"/>
</dbReference>
<dbReference type="GO" id="GO:0003824">
    <property type="term" value="F:catalytic activity"/>
    <property type="evidence" value="ECO:0007669"/>
    <property type="project" value="UniProtKB-ARBA"/>
</dbReference>
<dbReference type="SUPFAM" id="SSF55073">
    <property type="entry name" value="Nucleotide cyclase"/>
    <property type="match status" value="1"/>
</dbReference>
<feature type="domain" description="Response regulatory" evidence="3">
    <location>
        <begin position="14"/>
        <end position="128"/>
    </location>
</feature>
<evidence type="ECO:0000256" key="1">
    <source>
        <dbReference type="ARBA" id="ARBA00001946"/>
    </source>
</evidence>
<dbReference type="NCBIfam" id="TIGR00229">
    <property type="entry name" value="sensory_box"/>
    <property type="match status" value="1"/>
</dbReference>
<dbReference type="InterPro" id="IPR013656">
    <property type="entry name" value="PAS_4"/>
</dbReference>
<feature type="domain" description="EAL" evidence="5">
    <location>
        <begin position="452"/>
        <end position="705"/>
    </location>
</feature>
<dbReference type="SMART" id="SM00091">
    <property type="entry name" value="PAS"/>
    <property type="match status" value="1"/>
</dbReference>
<dbReference type="InterPro" id="IPR029787">
    <property type="entry name" value="Nucleotide_cyclase"/>
</dbReference>
<dbReference type="InterPro" id="IPR052155">
    <property type="entry name" value="Biofilm_reg_signaling"/>
</dbReference>